<comment type="similarity">
    <text evidence="1">Belongs to the LysR transcriptional regulatory family.</text>
</comment>
<reference evidence="6 7" key="1">
    <citation type="submission" date="2024-09" db="EMBL/GenBank/DDBJ databases">
        <authorList>
            <person name="Sun Q."/>
            <person name="Mori K."/>
        </authorList>
    </citation>
    <scope>NUCLEOTIDE SEQUENCE [LARGE SCALE GENOMIC DNA]</scope>
    <source>
        <strain evidence="6 7">CCM 8677</strain>
    </source>
</reference>
<dbReference type="EMBL" id="JBHLXJ010000016">
    <property type="protein sequence ID" value="MFC0351106.1"/>
    <property type="molecule type" value="Genomic_DNA"/>
</dbReference>
<dbReference type="PROSITE" id="PS50931">
    <property type="entry name" value="HTH_LYSR"/>
    <property type="match status" value="1"/>
</dbReference>
<dbReference type="CDD" id="cd08472">
    <property type="entry name" value="PBP2_CrgA_like_3"/>
    <property type="match status" value="1"/>
</dbReference>
<dbReference type="PANTHER" id="PTHR30537:SF72">
    <property type="entry name" value="LYSR FAMILY TRANSCRIPTIONAL REGULATOR"/>
    <property type="match status" value="1"/>
</dbReference>
<dbReference type="Gene3D" id="1.10.10.10">
    <property type="entry name" value="Winged helix-like DNA-binding domain superfamily/Winged helix DNA-binding domain"/>
    <property type="match status" value="1"/>
</dbReference>
<evidence type="ECO:0000256" key="2">
    <source>
        <dbReference type="ARBA" id="ARBA00023015"/>
    </source>
</evidence>
<feature type="domain" description="HTH lysR-type" evidence="5">
    <location>
        <begin position="1"/>
        <end position="59"/>
    </location>
</feature>
<dbReference type="PANTHER" id="PTHR30537">
    <property type="entry name" value="HTH-TYPE TRANSCRIPTIONAL REGULATOR"/>
    <property type="match status" value="1"/>
</dbReference>
<gene>
    <name evidence="6" type="ORF">ACFFJH_14905</name>
</gene>
<dbReference type="Pfam" id="PF03466">
    <property type="entry name" value="LysR_substrate"/>
    <property type="match status" value="1"/>
</dbReference>
<dbReference type="Proteomes" id="UP001589844">
    <property type="component" value="Unassembled WGS sequence"/>
</dbReference>
<evidence type="ECO:0000313" key="7">
    <source>
        <dbReference type="Proteomes" id="UP001589844"/>
    </source>
</evidence>
<evidence type="ECO:0000256" key="3">
    <source>
        <dbReference type="ARBA" id="ARBA00023125"/>
    </source>
</evidence>
<keyword evidence="7" id="KW-1185">Reference proteome</keyword>
<proteinExistence type="inferred from homology"/>
<comment type="caution">
    <text evidence="6">The sequence shown here is derived from an EMBL/GenBank/DDBJ whole genome shotgun (WGS) entry which is preliminary data.</text>
</comment>
<evidence type="ECO:0000256" key="4">
    <source>
        <dbReference type="ARBA" id="ARBA00023163"/>
    </source>
</evidence>
<name>A0ABV6IGZ9_9BURK</name>
<dbReference type="InterPro" id="IPR005119">
    <property type="entry name" value="LysR_subst-bd"/>
</dbReference>
<dbReference type="InterPro" id="IPR058163">
    <property type="entry name" value="LysR-type_TF_proteobact-type"/>
</dbReference>
<dbReference type="SUPFAM" id="SSF46785">
    <property type="entry name" value="Winged helix' DNA-binding domain"/>
    <property type="match status" value="1"/>
</dbReference>
<accession>A0ABV6IGZ9</accession>
<dbReference type="SUPFAM" id="SSF53850">
    <property type="entry name" value="Periplasmic binding protein-like II"/>
    <property type="match status" value="1"/>
</dbReference>
<dbReference type="InterPro" id="IPR036390">
    <property type="entry name" value="WH_DNA-bd_sf"/>
</dbReference>
<keyword evidence="3" id="KW-0238">DNA-binding</keyword>
<keyword evidence="4" id="KW-0804">Transcription</keyword>
<evidence type="ECO:0000259" key="5">
    <source>
        <dbReference type="PROSITE" id="PS50931"/>
    </source>
</evidence>
<evidence type="ECO:0000313" key="6">
    <source>
        <dbReference type="EMBL" id="MFC0351106.1"/>
    </source>
</evidence>
<keyword evidence="2" id="KW-0805">Transcription regulation</keyword>
<dbReference type="Gene3D" id="3.40.190.290">
    <property type="match status" value="1"/>
</dbReference>
<dbReference type="InterPro" id="IPR036388">
    <property type="entry name" value="WH-like_DNA-bd_sf"/>
</dbReference>
<dbReference type="InterPro" id="IPR000847">
    <property type="entry name" value="LysR_HTH_N"/>
</dbReference>
<sequence length="303" mass="34393">MNSLDAMRIYVRVAELASFTQAADSLHLPKANVSGAVKQLETELGTRLLHRTTRSVQMTQDGLLFYERCKDVLSDMNELQSMFQQDDAQLHGRLRIDLPIGIARNILLPKLPEFLQQHPHLEIELSSTDRRVDVIREGFDCVIRIGQLDDSHLIARPLGLLPQVNLASPRYLELMGEPKNLTDLEQHFLIHYASNLSNSIQQKQRGFEYWDKTQIHFLPMHGKLTVNNSDAYQAACLAGFGIIQAPLIGAQHLIQEGKLVEILSSYRAPALAVSLLYADRRHIAKRTQKFMEWAATCLQAYLE</sequence>
<evidence type="ECO:0000256" key="1">
    <source>
        <dbReference type="ARBA" id="ARBA00009437"/>
    </source>
</evidence>
<dbReference type="RefSeq" id="WP_390213694.1">
    <property type="nucleotide sequence ID" value="NZ_JBHLXJ010000016.1"/>
</dbReference>
<protein>
    <submittedName>
        <fullName evidence="6">LysR substrate-binding domain-containing protein</fullName>
    </submittedName>
</protein>
<dbReference type="Pfam" id="PF00126">
    <property type="entry name" value="HTH_1"/>
    <property type="match status" value="1"/>
</dbReference>
<organism evidence="6 7">
    <name type="scientific">Undibacterium danionis</name>
    <dbReference type="NCBI Taxonomy" id="1812100"/>
    <lineage>
        <taxon>Bacteria</taxon>
        <taxon>Pseudomonadati</taxon>
        <taxon>Pseudomonadota</taxon>
        <taxon>Betaproteobacteria</taxon>
        <taxon>Burkholderiales</taxon>
        <taxon>Oxalobacteraceae</taxon>
        <taxon>Undibacterium</taxon>
    </lineage>
</organism>